<dbReference type="Proteomes" id="UP001303160">
    <property type="component" value="Unassembled WGS sequence"/>
</dbReference>
<keyword evidence="2" id="KW-1185">Reference proteome</keyword>
<dbReference type="Pfam" id="PF14022">
    <property type="entry name" value="DUF4238"/>
    <property type="match status" value="1"/>
</dbReference>
<protein>
    <recommendedName>
        <fullName evidence="3">DUF4238 domain-containing protein</fullName>
    </recommendedName>
</protein>
<sequence>MASPPREQYQHFVPQFLLRNFSHPYKPDGPIKGRKYEKGMYPKDKVIRHVDLTLNPPVICEKPIGRILGRVNMYDNPNQPTALQREVEKLLSALEDRASQVFRKITKAHNDKEPGLWITRSERDTVRKFLFILMYRNKGFHDRFNHSTAECYTENDKELVAEYMRKNNIVTPLDVWLEGIKAIINLRMDPDRKWRETLVKQMYPHDALWFWTHVEFSYMAILTPAKDGDEFILTDNAYSVFEGPNNSAVDAESGEVIDTDYTPLHTFAPISPKLMIVLRTAVFPDALEDAHEGVKEMKALHRSMFRVPLESPGSDKVRSLLADLPVTRARNSYSTIVDGREQLVGDGPWKRNSGDRFCFTIFPVKRRHVDMINGIFLDSCTLCTSVVFESREAFARTLEWYLTAPCDMGKIMGGKHKEMRRKTLFKLEAVSRSLGSEKETKWVDLEEGVMYGVGNWRSHNLDKMRNLARLMKEGPETLDNMIRELSKDIGGPPSSKFWDAYTALGGSWDTLIEDFDQAELMQKFRIKIDVWSSGVVDEITRQRNRDLVESAYLRLPPRRVWLYIKFVRCMLVADPDGKVDGELTRREFDGPEDTIAQVQHLVKPDYLCPLLWRTHINQRYVRRHDQVDIWTSRDDDEAGLMSSSGLCYHLRG</sequence>
<reference evidence="1" key="1">
    <citation type="journal article" date="2023" name="Mol. Phylogenet. Evol.">
        <title>Genome-scale phylogeny and comparative genomics of the fungal order Sordariales.</title>
        <authorList>
            <person name="Hensen N."/>
            <person name="Bonometti L."/>
            <person name="Westerberg I."/>
            <person name="Brannstrom I.O."/>
            <person name="Guillou S."/>
            <person name="Cros-Aarteil S."/>
            <person name="Calhoun S."/>
            <person name="Haridas S."/>
            <person name="Kuo A."/>
            <person name="Mondo S."/>
            <person name="Pangilinan J."/>
            <person name="Riley R."/>
            <person name="LaButti K."/>
            <person name="Andreopoulos B."/>
            <person name="Lipzen A."/>
            <person name="Chen C."/>
            <person name="Yan M."/>
            <person name="Daum C."/>
            <person name="Ng V."/>
            <person name="Clum A."/>
            <person name="Steindorff A."/>
            <person name="Ohm R.A."/>
            <person name="Martin F."/>
            <person name="Silar P."/>
            <person name="Natvig D.O."/>
            <person name="Lalanne C."/>
            <person name="Gautier V."/>
            <person name="Ament-Velasquez S.L."/>
            <person name="Kruys A."/>
            <person name="Hutchinson M.I."/>
            <person name="Powell A.J."/>
            <person name="Barry K."/>
            <person name="Miller A.N."/>
            <person name="Grigoriev I.V."/>
            <person name="Debuchy R."/>
            <person name="Gladieux P."/>
            <person name="Hiltunen Thoren M."/>
            <person name="Johannesson H."/>
        </authorList>
    </citation>
    <scope>NUCLEOTIDE SEQUENCE</scope>
    <source>
        <strain evidence="1">CBS 315.58</strain>
    </source>
</reference>
<evidence type="ECO:0008006" key="3">
    <source>
        <dbReference type="Google" id="ProtNLM"/>
    </source>
</evidence>
<reference evidence="1" key="2">
    <citation type="submission" date="2023-05" db="EMBL/GenBank/DDBJ databases">
        <authorList>
            <consortium name="Lawrence Berkeley National Laboratory"/>
            <person name="Steindorff A."/>
            <person name="Hensen N."/>
            <person name="Bonometti L."/>
            <person name="Westerberg I."/>
            <person name="Brannstrom I.O."/>
            <person name="Guillou S."/>
            <person name="Cros-Aarteil S."/>
            <person name="Calhoun S."/>
            <person name="Haridas S."/>
            <person name="Kuo A."/>
            <person name="Mondo S."/>
            <person name="Pangilinan J."/>
            <person name="Riley R."/>
            <person name="Labutti K."/>
            <person name="Andreopoulos B."/>
            <person name="Lipzen A."/>
            <person name="Chen C."/>
            <person name="Yanf M."/>
            <person name="Daum C."/>
            <person name="Ng V."/>
            <person name="Clum A."/>
            <person name="Ohm R."/>
            <person name="Martin F."/>
            <person name="Silar P."/>
            <person name="Natvig D."/>
            <person name="Lalanne C."/>
            <person name="Gautier V."/>
            <person name="Ament-Velasquez S.L."/>
            <person name="Kruys A."/>
            <person name="Hutchinson M.I."/>
            <person name="Powell A.J."/>
            <person name="Barry K."/>
            <person name="Miller A.N."/>
            <person name="Grigoriev I.V."/>
            <person name="Debuchy R."/>
            <person name="Gladieux P."/>
            <person name="Thoren M.H."/>
            <person name="Johannesson H."/>
        </authorList>
    </citation>
    <scope>NUCLEOTIDE SEQUENCE</scope>
    <source>
        <strain evidence="1">CBS 315.58</strain>
    </source>
</reference>
<accession>A0AAN6X5D1</accession>
<proteinExistence type="predicted"/>
<gene>
    <name evidence="1" type="ORF">QBC40DRAFT_188240</name>
</gene>
<evidence type="ECO:0000313" key="2">
    <source>
        <dbReference type="Proteomes" id="UP001303160"/>
    </source>
</evidence>
<evidence type="ECO:0000313" key="1">
    <source>
        <dbReference type="EMBL" id="KAK4194403.1"/>
    </source>
</evidence>
<organism evidence="1 2">
    <name type="scientific">Triangularia verruculosa</name>
    <dbReference type="NCBI Taxonomy" id="2587418"/>
    <lineage>
        <taxon>Eukaryota</taxon>
        <taxon>Fungi</taxon>
        <taxon>Dikarya</taxon>
        <taxon>Ascomycota</taxon>
        <taxon>Pezizomycotina</taxon>
        <taxon>Sordariomycetes</taxon>
        <taxon>Sordariomycetidae</taxon>
        <taxon>Sordariales</taxon>
        <taxon>Podosporaceae</taxon>
        <taxon>Triangularia</taxon>
    </lineage>
</organism>
<name>A0AAN6X5D1_9PEZI</name>
<comment type="caution">
    <text evidence="1">The sequence shown here is derived from an EMBL/GenBank/DDBJ whole genome shotgun (WGS) entry which is preliminary data.</text>
</comment>
<dbReference type="AlphaFoldDB" id="A0AAN6X5D1"/>
<dbReference type="InterPro" id="IPR025332">
    <property type="entry name" value="DUF4238"/>
</dbReference>
<dbReference type="EMBL" id="MU864064">
    <property type="protein sequence ID" value="KAK4194403.1"/>
    <property type="molecule type" value="Genomic_DNA"/>
</dbReference>